<reference evidence="1" key="1">
    <citation type="submission" date="2021-03" db="EMBL/GenBank/DDBJ databases">
        <authorList>
            <consortium name="DOE Joint Genome Institute"/>
            <person name="Ahrendt S."/>
            <person name="Looney B.P."/>
            <person name="Miyauchi S."/>
            <person name="Morin E."/>
            <person name="Drula E."/>
            <person name="Courty P.E."/>
            <person name="Chicoki N."/>
            <person name="Fauchery L."/>
            <person name="Kohler A."/>
            <person name="Kuo A."/>
            <person name="Labutti K."/>
            <person name="Pangilinan J."/>
            <person name="Lipzen A."/>
            <person name="Riley R."/>
            <person name="Andreopoulos W."/>
            <person name="He G."/>
            <person name="Johnson J."/>
            <person name="Barry K.W."/>
            <person name="Grigoriev I.V."/>
            <person name="Nagy L."/>
            <person name="Hibbett D."/>
            <person name="Henrissat B."/>
            <person name="Matheny P.B."/>
            <person name="Labbe J."/>
            <person name="Martin F."/>
        </authorList>
    </citation>
    <scope>NUCLEOTIDE SEQUENCE</scope>
    <source>
        <strain evidence="1">HHB10654</strain>
    </source>
</reference>
<accession>A0ACB8TDM2</accession>
<sequence>MATGADDLGILREAPDESSDVALRRQLLEKDRENDKLQAQIQALQAQLSQRPPIETIQALQKEYQHLELLLQGTQRENERAMSELERGKQREKLLERELAKLAGENWQSNLEIGSATSAFVPRSATAFFQSPQLHQMRSPSPEAPGQVPPSQASIDATMAHIEQVRLLILGMEQRLQSREENLTKTIEKADSEGAKFEGMRKAVLSARS</sequence>
<protein>
    <submittedName>
        <fullName evidence="1">Uncharacterized protein</fullName>
    </submittedName>
</protein>
<evidence type="ECO:0000313" key="1">
    <source>
        <dbReference type="EMBL" id="KAI0066517.1"/>
    </source>
</evidence>
<keyword evidence="2" id="KW-1185">Reference proteome</keyword>
<reference evidence="1" key="2">
    <citation type="journal article" date="2022" name="New Phytol.">
        <title>Evolutionary transition to the ectomycorrhizal habit in the genomes of a hyperdiverse lineage of mushroom-forming fungi.</title>
        <authorList>
            <person name="Looney B."/>
            <person name="Miyauchi S."/>
            <person name="Morin E."/>
            <person name="Drula E."/>
            <person name="Courty P.E."/>
            <person name="Kohler A."/>
            <person name="Kuo A."/>
            <person name="LaButti K."/>
            <person name="Pangilinan J."/>
            <person name="Lipzen A."/>
            <person name="Riley R."/>
            <person name="Andreopoulos W."/>
            <person name="He G."/>
            <person name="Johnson J."/>
            <person name="Nolan M."/>
            <person name="Tritt A."/>
            <person name="Barry K.W."/>
            <person name="Grigoriev I.V."/>
            <person name="Nagy L.G."/>
            <person name="Hibbett D."/>
            <person name="Henrissat B."/>
            <person name="Matheny P.B."/>
            <person name="Labbe J."/>
            <person name="Martin F.M."/>
        </authorList>
    </citation>
    <scope>NUCLEOTIDE SEQUENCE</scope>
    <source>
        <strain evidence="1">HHB10654</strain>
    </source>
</reference>
<dbReference type="Proteomes" id="UP000814140">
    <property type="component" value="Unassembled WGS sequence"/>
</dbReference>
<name>A0ACB8TDM2_9AGAM</name>
<evidence type="ECO:0000313" key="2">
    <source>
        <dbReference type="Proteomes" id="UP000814140"/>
    </source>
</evidence>
<proteinExistence type="predicted"/>
<comment type="caution">
    <text evidence="1">The sequence shown here is derived from an EMBL/GenBank/DDBJ whole genome shotgun (WGS) entry which is preliminary data.</text>
</comment>
<organism evidence="1 2">
    <name type="scientific">Artomyces pyxidatus</name>
    <dbReference type="NCBI Taxonomy" id="48021"/>
    <lineage>
        <taxon>Eukaryota</taxon>
        <taxon>Fungi</taxon>
        <taxon>Dikarya</taxon>
        <taxon>Basidiomycota</taxon>
        <taxon>Agaricomycotina</taxon>
        <taxon>Agaricomycetes</taxon>
        <taxon>Russulales</taxon>
        <taxon>Auriscalpiaceae</taxon>
        <taxon>Artomyces</taxon>
    </lineage>
</organism>
<gene>
    <name evidence="1" type="ORF">BV25DRAFT_1820497</name>
</gene>
<dbReference type="EMBL" id="MU277192">
    <property type="protein sequence ID" value="KAI0066517.1"/>
    <property type="molecule type" value="Genomic_DNA"/>
</dbReference>